<sequence length="136" mass="15382">MYCLISNEMTMGEYFHYVLGRDATQLTGEAKRTYRRDVLPRLIEVVKAWNRGGGDARVILNDRVRGIQLVANANFGDAIYAPPELSSALTVGWQHSKSRIDPKQEVAERMIDVLKASRAVYLCLYDIEGDRNCPFA</sequence>
<protein>
    <submittedName>
        <fullName evidence="2">Aste57867_13361 protein</fullName>
    </submittedName>
</protein>
<dbReference type="AlphaFoldDB" id="A0A485KYT2"/>
<reference evidence="1" key="2">
    <citation type="submission" date="2019-06" db="EMBL/GenBank/DDBJ databases">
        <title>Genomics analysis of Aphanomyces spp. identifies a new class of oomycete effector associated with host adaptation.</title>
        <authorList>
            <person name="Gaulin E."/>
        </authorList>
    </citation>
    <scope>NUCLEOTIDE SEQUENCE</scope>
    <source>
        <strain evidence="1">CBS 578.67</strain>
    </source>
</reference>
<name>A0A485KYT2_9STRA</name>
<evidence type="ECO:0000313" key="2">
    <source>
        <dbReference type="EMBL" id="VFT90200.1"/>
    </source>
</evidence>
<dbReference type="Proteomes" id="UP000332933">
    <property type="component" value="Unassembled WGS sequence"/>
</dbReference>
<evidence type="ECO:0000313" key="1">
    <source>
        <dbReference type="EMBL" id="KAF0695841.1"/>
    </source>
</evidence>
<gene>
    <name evidence="2" type="primary">Aste57867_13361</name>
    <name evidence="1" type="ORF">As57867_013311</name>
    <name evidence="2" type="ORF">ASTE57867_13361</name>
</gene>
<organism evidence="2 3">
    <name type="scientific">Aphanomyces stellatus</name>
    <dbReference type="NCBI Taxonomy" id="120398"/>
    <lineage>
        <taxon>Eukaryota</taxon>
        <taxon>Sar</taxon>
        <taxon>Stramenopiles</taxon>
        <taxon>Oomycota</taxon>
        <taxon>Saprolegniomycetes</taxon>
        <taxon>Saprolegniales</taxon>
        <taxon>Verrucalvaceae</taxon>
        <taxon>Aphanomyces</taxon>
    </lineage>
</organism>
<keyword evidence="3" id="KW-1185">Reference proteome</keyword>
<dbReference type="EMBL" id="VJMH01005448">
    <property type="protein sequence ID" value="KAF0695841.1"/>
    <property type="molecule type" value="Genomic_DNA"/>
</dbReference>
<proteinExistence type="predicted"/>
<dbReference type="EMBL" id="CAADRA010005469">
    <property type="protein sequence ID" value="VFT90200.1"/>
    <property type="molecule type" value="Genomic_DNA"/>
</dbReference>
<accession>A0A485KYT2</accession>
<evidence type="ECO:0000313" key="3">
    <source>
        <dbReference type="Proteomes" id="UP000332933"/>
    </source>
</evidence>
<reference evidence="2 3" key="1">
    <citation type="submission" date="2019-03" db="EMBL/GenBank/DDBJ databases">
        <authorList>
            <person name="Gaulin E."/>
            <person name="Dumas B."/>
        </authorList>
    </citation>
    <scope>NUCLEOTIDE SEQUENCE [LARGE SCALE GENOMIC DNA]</scope>
    <source>
        <strain evidence="2">CBS 568.67</strain>
    </source>
</reference>